<evidence type="ECO:0000313" key="1">
    <source>
        <dbReference type="EMBL" id="MBP2356063.1"/>
    </source>
</evidence>
<name>A0ABS4UWS1_9ACTN</name>
<dbReference type="RefSeq" id="WP_209698640.1">
    <property type="nucleotide sequence ID" value="NZ_BAAAVU010000023.1"/>
</dbReference>
<dbReference type="Gene3D" id="3.30.460.10">
    <property type="entry name" value="Beta Polymerase, domain 2"/>
    <property type="match status" value="1"/>
</dbReference>
<organism evidence="1 2">
    <name type="scientific">Kribbella aluminosa</name>
    <dbReference type="NCBI Taxonomy" id="416017"/>
    <lineage>
        <taxon>Bacteria</taxon>
        <taxon>Bacillati</taxon>
        <taxon>Actinomycetota</taxon>
        <taxon>Actinomycetes</taxon>
        <taxon>Propionibacteriales</taxon>
        <taxon>Kribbellaceae</taxon>
        <taxon>Kribbella</taxon>
    </lineage>
</organism>
<keyword evidence="2" id="KW-1185">Reference proteome</keyword>
<dbReference type="CDD" id="cd05403">
    <property type="entry name" value="NT_KNTase_like"/>
    <property type="match status" value="1"/>
</dbReference>
<dbReference type="Proteomes" id="UP000755585">
    <property type="component" value="Unassembled WGS sequence"/>
</dbReference>
<gene>
    <name evidence="1" type="ORF">JOF29_007173</name>
</gene>
<accession>A0ABS4UWS1</accession>
<evidence type="ECO:0008006" key="3">
    <source>
        <dbReference type="Google" id="ProtNLM"/>
    </source>
</evidence>
<evidence type="ECO:0000313" key="2">
    <source>
        <dbReference type="Proteomes" id="UP000755585"/>
    </source>
</evidence>
<proteinExistence type="predicted"/>
<sequence length="241" mass="26234">MNRPDAVETVRTLIEDRYPQAVQALLGGSAAAERLTETSDLDVTVLLPDTTVCRQALTYAGWPIELFVHTEESVRRFVQLDAAKRQPSMARLVARSIPVLPGDGGAVLRAYCSALLEEGPAPLSEDEMQLARYILTDLLDDLDGGASRPAMDAVVVEVWRRAAELLLASERRWSGSGKWLVREIEALDAAAGSRFATRFHGSLEAAVNGRPDNLVRLVDEILGRVGGRLRDGFRLVAASGE</sequence>
<dbReference type="InterPro" id="IPR043519">
    <property type="entry name" value="NT_sf"/>
</dbReference>
<comment type="caution">
    <text evidence="1">The sequence shown here is derived from an EMBL/GenBank/DDBJ whole genome shotgun (WGS) entry which is preliminary data.</text>
</comment>
<reference evidence="1 2" key="1">
    <citation type="submission" date="2021-03" db="EMBL/GenBank/DDBJ databases">
        <title>Sequencing the genomes of 1000 actinobacteria strains.</title>
        <authorList>
            <person name="Klenk H.-P."/>
        </authorList>
    </citation>
    <scope>NUCLEOTIDE SEQUENCE [LARGE SCALE GENOMIC DNA]</scope>
    <source>
        <strain evidence="1 2">DSM 18824</strain>
    </source>
</reference>
<dbReference type="EMBL" id="JAGINT010000002">
    <property type="protein sequence ID" value="MBP2356063.1"/>
    <property type="molecule type" value="Genomic_DNA"/>
</dbReference>
<dbReference type="SUPFAM" id="SSF81301">
    <property type="entry name" value="Nucleotidyltransferase"/>
    <property type="match status" value="1"/>
</dbReference>
<protein>
    <recommendedName>
        <fullName evidence="3">Nucleotidyltransferase domain-containing protein</fullName>
    </recommendedName>
</protein>